<evidence type="ECO:0000313" key="3">
    <source>
        <dbReference type="EMBL" id="GAK55503.1"/>
    </source>
</evidence>
<proteinExistence type="inferred from homology"/>
<dbReference type="InterPro" id="IPR052226">
    <property type="entry name" value="UPF0332_toxin"/>
</dbReference>
<dbReference type="Proteomes" id="UP000030661">
    <property type="component" value="Unassembled WGS sequence"/>
</dbReference>
<dbReference type="HOGENOM" id="CLU_151247_3_0_0"/>
<reference evidence="3" key="1">
    <citation type="journal article" date="2015" name="PeerJ">
        <title>First genomic representation of candidate bacterial phylum KSB3 points to enhanced environmental sensing as a trigger of wastewater bulking.</title>
        <authorList>
            <person name="Sekiguchi Y."/>
            <person name="Ohashi A."/>
            <person name="Parks D.H."/>
            <person name="Yamauchi T."/>
            <person name="Tyson G.W."/>
            <person name="Hugenholtz P."/>
        </authorList>
    </citation>
    <scope>NUCLEOTIDE SEQUENCE [LARGE SCALE GENOMIC DNA]</scope>
</reference>
<protein>
    <recommendedName>
        <fullName evidence="2">HEPN domain-containing protein</fullName>
    </recommendedName>
</protein>
<comment type="similarity">
    <text evidence="1">Belongs to the UPF0332 family.</text>
</comment>
<gene>
    <name evidence="3" type="ORF">U27_02337</name>
</gene>
<dbReference type="EMBL" id="DF820463">
    <property type="protein sequence ID" value="GAK55503.1"/>
    <property type="molecule type" value="Genomic_DNA"/>
</dbReference>
<dbReference type="AlphaFoldDB" id="A0A0S6WAD4"/>
<accession>A0A0S6WAD4</accession>
<organism evidence="3">
    <name type="scientific">Vecturithrix granuli</name>
    <dbReference type="NCBI Taxonomy" id="1499967"/>
    <lineage>
        <taxon>Bacteria</taxon>
        <taxon>Candidatus Moduliflexota</taxon>
        <taxon>Candidatus Vecturitrichia</taxon>
        <taxon>Candidatus Vecturitrichales</taxon>
        <taxon>Candidatus Vecturitrichaceae</taxon>
        <taxon>Candidatus Vecturithrix</taxon>
    </lineage>
</organism>
<dbReference type="PANTHER" id="PTHR36565:SF1">
    <property type="entry name" value="UPF0332 PROTEIN TM_1000"/>
    <property type="match status" value="1"/>
</dbReference>
<dbReference type="Pfam" id="PF05168">
    <property type="entry name" value="HEPN"/>
    <property type="match status" value="1"/>
</dbReference>
<evidence type="ECO:0000259" key="2">
    <source>
        <dbReference type="Pfam" id="PF05168"/>
    </source>
</evidence>
<evidence type="ECO:0000256" key="1">
    <source>
        <dbReference type="ARBA" id="ARBA00038248"/>
    </source>
</evidence>
<dbReference type="InterPro" id="IPR007842">
    <property type="entry name" value="HEPN_dom"/>
</dbReference>
<dbReference type="eggNOG" id="COG1895">
    <property type="taxonomic scope" value="Bacteria"/>
</dbReference>
<name>A0A0S6WAD4_VECG1</name>
<evidence type="ECO:0000313" key="4">
    <source>
        <dbReference type="Proteomes" id="UP000030661"/>
    </source>
</evidence>
<keyword evidence="4" id="KW-1185">Reference proteome</keyword>
<dbReference type="STRING" id="1499967.U27_02337"/>
<dbReference type="Gene3D" id="1.20.120.330">
    <property type="entry name" value="Nucleotidyltransferases domain 2"/>
    <property type="match status" value="1"/>
</dbReference>
<sequence length="135" mass="15533">MKAEIRTLIAYRLERANEALAEANLLLECGFANTAVSRLYYSCFYAVSALLLAKGFSSAKHSGIRSLFHQHFVKTGVIKANSGRLYDRFFDNRQRGDYQDLVRFDPNDVLAWHIEAKQFVETIETLVQEELKRPE</sequence>
<feature type="domain" description="HEPN" evidence="2">
    <location>
        <begin position="11"/>
        <end position="124"/>
    </location>
</feature>
<dbReference type="PANTHER" id="PTHR36565">
    <property type="entry name" value="UPF0332 PROTEIN TM_1000"/>
    <property type="match status" value="1"/>
</dbReference>